<reference evidence="1" key="1">
    <citation type="journal article" date="2018" name="Genome Announc.">
        <title>Draft Genome Sequence of Mycobacterium montefiorense Isolated from Japanese Black Salamander (Hynobius nigrescens).</title>
        <authorList>
            <person name="Fukano H."/>
            <person name="Yoshida M."/>
            <person name="Shimizu A."/>
            <person name="Iwao H."/>
            <person name="Katayama Y."/>
            <person name="Omatsu T."/>
            <person name="Mizutani T."/>
            <person name="Kurata O."/>
            <person name="Wada S."/>
            <person name="Hoshino Y."/>
        </authorList>
    </citation>
    <scope>NUCLEOTIDE SEQUENCE</scope>
    <source>
        <strain evidence="1">BS</strain>
    </source>
</reference>
<proteinExistence type="predicted"/>
<evidence type="ECO:0000313" key="4">
    <source>
        <dbReference type="Proteomes" id="UP001139505"/>
    </source>
</evidence>
<gene>
    <name evidence="1" type="ORF">MmonteBS_37250</name>
    <name evidence="2" type="ORF">NJB18185_48350</name>
</gene>
<reference evidence="3" key="2">
    <citation type="submission" date="2018-04" db="EMBL/GenBank/DDBJ databases">
        <title>Draft genome sequence of Mycobacterium montefiorense isolated from Japanese black salamander.</title>
        <authorList>
            <person name="Fukano H."/>
            <person name="Yoshida M."/>
            <person name="Shimizu A."/>
            <person name="Iwao H."/>
            <person name="Kurata O."/>
            <person name="Katayama Y."/>
            <person name="Omatsu T."/>
            <person name="Mizutani T."/>
            <person name="Wada S."/>
            <person name="Hoshino Y."/>
        </authorList>
    </citation>
    <scope>NUCLEOTIDE SEQUENCE [LARGE SCALE GENOMIC DNA]</scope>
    <source>
        <strain evidence="3">BS</strain>
    </source>
</reference>
<keyword evidence="3" id="KW-1185">Reference proteome</keyword>
<evidence type="ECO:0000313" key="1">
    <source>
        <dbReference type="EMBL" id="GBG39353.1"/>
    </source>
</evidence>
<dbReference type="EMBL" id="BFCH01000019">
    <property type="protein sequence ID" value="GBG39353.1"/>
    <property type="molecule type" value="Genomic_DNA"/>
</dbReference>
<evidence type="ECO:0000313" key="3">
    <source>
        <dbReference type="Proteomes" id="UP000245060"/>
    </source>
</evidence>
<dbReference type="Proteomes" id="UP000245060">
    <property type="component" value="Unassembled WGS sequence"/>
</dbReference>
<dbReference type="RefSeq" id="WP_108924432.1">
    <property type="nucleotide sequence ID" value="NZ_BFCH01000019.1"/>
</dbReference>
<accession>A0AA37PRK3</accession>
<evidence type="ECO:0000313" key="2">
    <source>
        <dbReference type="EMBL" id="GKU75064.1"/>
    </source>
</evidence>
<comment type="caution">
    <text evidence="2">The sequence shown here is derived from an EMBL/GenBank/DDBJ whole genome shotgun (WGS) entry which is preliminary data.</text>
</comment>
<dbReference type="Proteomes" id="UP001139505">
    <property type="component" value="Unassembled WGS sequence"/>
</dbReference>
<organism evidence="2 4">
    <name type="scientific">Mycobacterium montefiorense</name>
    <dbReference type="NCBI Taxonomy" id="154654"/>
    <lineage>
        <taxon>Bacteria</taxon>
        <taxon>Bacillati</taxon>
        <taxon>Actinomycetota</taxon>
        <taxon>Actinomycetes</taxon>
        <taxon>Mycobacteriales</taxon>
        <taxon>Mycobacteriaceae</taxon>
        <taxon>Mycobacterium</taxon>
        <taxon>Mycobacterium simiae complex</taxon>
    </lineage>
</organism>
<dbReference type="EMBL" id="BQYH01000065">
    <property type="protein sequence ID" value="GKU75064.1"/>
    <property type="molecule type" value="Genomic_DNA"/>
</dbReference>
<dbReference type="AlphaFoldDB" id="A0AA37PRK3"/>
<name>A0AA37PRK3_9MYCO</name>
<reference evidence="2" key="3">
    <citation type="journal article" date="2022" name="Microbiol. Resour. Announc.">
        <title>Draft Genome Sequences of Eight Mycobacterium montefiorense Strains Isolated from Salamanders in Captivity.</title>
        <authorList>
            <person name="Komine T."/>
            <person name="Ihara H."/>
            <person name="Fukano H."/>
            <person name="Hoshino Y."/>
            <person name="Kurata O."/>
            <person name="Wada S."/>
        </authorList>
    </citation>
    <scope>NUCLEOTIDE SEQUENCE</scope>
    <source>
        <strain evidence="2">NJB18185</strain>
    </source>
</reference>
<sequence>MSRIESEVLSAFTQRLHEVSEVVPAAVAARLGEFLAAEKLPKADVLVTLFAEETGDRRA</sequence>
<protein>
    <submittedName>
        <fullName evidence="2">Uncharacterized protein</fullName>
    </submittedName>
</protein>
<reference evidence="2" key="4">
    <citation type="submission" date="2022-04" db="EMBL/GenBank/DDBJ databases">
        <authorList>
            <person name="Komine T."/>
            <person name="Fukano H."/>
            <person name="Wada S."/>
        </authorList>
    </citation>
    <scope>NUCLEOTIDE SEQUENCE</scope>
    <source>
        <strain evidence="2">NJB18185</strain>
    </source>
</reference>